<protein>
    <submittedName>
        <fullName evidence="1">Type VI secretion system baseplate subunit TssF</fullName>
    </submittedName>
</protein>
<dbReference type="Proteomes" id="UP000293380">
    <property type="component" value="Unassembled WGS sequence"/>
</dbReference>
<evidence type="ECO:0000313" key="1">
    <source>
        <dbReference type="EMBL" id="TBM23065.1"/>
    </source>
</evidence>
<evidence type="ECO:0000313" key="2">
    <source>
        <dbReference type="Proteomes" id="UP000293380"/>
    </source>
</evidence>
<gene>
    <name evidence="1" type="primary">tssF</name>
    <name evidence="1" type="ORF">EYY89_18335</name>
</gene>
<name>A0A4Q9EJP8_9GAMM</name>
<dbReference type="PANTHER" id="PTHR35370:SF1">
    <property type="entry name" value="TYPE VI SECRETION SYSTEM COMPONENT TSSF1"/>
    <property type="match status" value="1"/>
</dbReference>
<dbReference type="PIRSF" id="PIRSF028304">
    <property type="entry name" value="UCP028304"/>
    <property type="match status" value="1"/>
</dbReference>
<dbReference type="InterPro" id="IPR010272">
    <property type="entry name" value="T6SS_TssF"/>
</dbReference>
<proteinExistence type="predicted"/>
<dbReference type="AlphaFoldDB" id="A0A4Q9EJP8"/>
<reference evidence="1 2" key="1">
    <citation type="submission" date="2019-02" db="EMBL/GenBank/DDBJ databases">
        <title>Comparative genomic analysis of the Hafnia genus genomes.</title>
        <authorList>
            <person name="Zhiqiu Y."/>
            <person name="Chao Y."/>
            <person name="Yuhui D."/>
            <person name="Di H."/>
            <person name="Bin L."/>
        </authorList>
    </citation>
    <scope>NUCLEOTIDE SEQUENCE [LARGE SCALE GENOMIC DNA]</scope>
    <source>
        <strain evidence="1 2">PCM_1194</strain>
    </source>
</reference>
<dbReference type="RefSeq" id="WP_004091467.1">
    <property type="nucleotide sequence ID" value="NZ_SITD01000064.1"/>
</dbReference>
<organism evidence="1 2">
    <name type="scientific">Hafnia paralvei</name>
    <dbReference type="NCBI Taxonomy" id="546367"/>
    <lineage>
        <taxon>Bacteria</taxon>
        <taxon>Pseudomonadati</taxon>
        <taxon>Pseudomonadota</taxon>
        <taxon>Gammaproteobacteria</taxon>
        <taxon>Enterobacterales</taxon>
        <taxon>Hafniaceae</taxon>
        <taxon>Hafnia</taxon>
    </lineage>
</organism>
<accession>A0A4Q9EJP8</accession>
<dbReference type="PANTHER" id="PTHR35370">
    <property type="entry name" value="CYTOPLASMIC PROTEIN-RELATED-RELATED"/>
    <property type="match status" value="1"/>
</dbReference>
<sequence length="598" mass="67375">MLTSKLLAYYQKELAYLKTKGAHFALRFPKIARRLGISEGLSEDPHVERLIESFALLCANVQQRLDEDMPEVTHALFTALAPQFLRQLPSVCIIQMKPDSRAAAMTAKSLVEAGTELYSRPVEGQACRFRTVFPLSLFPMTLEQAQINQNENDMSWRLQLRFTVWPKARVEEDTLRFYLNGATPVVNVLYTLLCSEVSSASVSVDGRVISLAKGNITPVGFAQDESLLGANTAISPAHSLLQEYFWFQKKFHFIDIRLPEAFSAVGQTSFTLDFLFNACPSVKYLESMANLIDADFFKLGCSPAINLFSQRAEPITLNDSTLEYPVIPDVRYQSYLEVWAIDSVLALHKQGNEMISQPILPLFGIDHSQRESQMDVWWQAILRESVLDQGVSVDWFIAFSDRYEKLSAPQCDMVRLNLTCTNRNLPAHLINGDPNGDFESTLPLAGIKISALTRPTAPIRPQQEQAMRWRLISQLALNHQLLSGPEGLRVLKETLTLYSLNPANERLIDLISQIEVKPIMARLTAADPRSVARGVEISIVFAREASQEAEYFLLCQFLDHFLALYAPVNSFSQVVTAIVSNDATLRRWPIRAGRLLWL</sequence>
<comment type="caution">
    <text evidence="1">The sequence shown here is derived from an EMBL/GenBank/DDBJ whole genome shotgun (WGS) entry which is preliminary data.</text>
</comment>
<dbReference type="EMBL" id="SITD01000064">
    <property type="protein sequence ID" value="TBM23065.1"/>
    <property type="molecule type" value="Genomic_DNA"/>
</dbReference>
<dbReference type="NCBIfam" id="TIGR03359">
    <property type="entry name" value="VI_chp_6"/>
    <property type="match status" value="1"/>
</dbReference>
<dbReference type="Pfam" id="PF05947">
    <property type="entry name" value="T6SS_TssF"/>
    <property type="match status" value="1"/>
</dbReference>